<evidence type="ECO:0000313" key="3">
    <source>
        <dbReference type="Proteomes" id="UP001552427"/>
    </source>
</evidence>
<evidence type="ECO:0000313" key="2">
    <source>
        <dbReference type="EMBL" id="MEV4289881.1"/>
    </source>
</evidence>
<dbReference type="RefSeq" id="WP_364456436.1">
    <property type="nucleotide sequence ID" value="NZ_JBFARM010000009.1"/>
</dbReference>
<dbReference type="EMBL" id="JBFARM010000009">
    <property type="protein sequence ID" value="MEV4289881.1"/>
    <property type="molecule type" value="Genomic_DNA"/>
</dbReference>
<protein>
    <submittedName>
        <fullName evidence="2">DUF2397 domain-containing protein</fullName>
    </submittedName>
</protein>
<feature type="compositionally biased region" description="Gly residues" evidence="1">
    <location>
        <begin position="492"/>
        <end position="505"/>
    </location>
</feature>
<feature type="region of interest" description="Disordered" evidence="1">
    <location>
        <begin position="243"/>
        <end position="295"/>
    </location>
</feature>
<dbReference type="Pfam" id="PF09660">
    <property type="entry name" value="DUF2397"/>
    <property type="match status" value="3"/>
</dbReference>
<proteinExistence type="predicted"/>
<keyword evidence="3" id="KW-1185">Reference proteome</keyword>
<sequence length="622" mass="65491">MAEPPRMPPELFRFATTERADLHTAVLHAFAAAAGRLETALTPAGLRALLPAGACGERDLAAALRRLTAWGLLDVVFDHGGGFGTAEAYRCESIQYALTPRGEAALAGLRHATAALSSSGPPSGALHAAVLDAIAERLRELADLLRDPDPGRDRRVFTALRELERHFDDLRTDAGRFTADLRRLLRPGEPAPDADVVYLRETVAHLQEYVTGLDQRRDAVARALETVAAHGVHLLHTRALTGAGLRPSRAEPAPSRADLPSSAVDLSSSRAELPSSRADLSPSRADLSPSRADLSPFQAGQDPVAAWLEERAVRWEELRAWFAAEDGGARRLHDQARQAVVALLESLDRIADARSRPVGAAADFRALARWFAAAPTEEDAHRLWDAAFGLGPARHAHLGHADAELVPAGVPWARAEPVEVSALLRARGRTERVGRTGRVRDVTALRAERRARAARERAALEAAWSSLTTTSSTPPSTAGPASPSPDGPSSSGAGGLGSSGAGEPGSSGAVALGAAGAGGAGSSGTGAVRLSRLGELDHDGLGRLLDLLGRALAERPDSTGFRRATTADGRIEIVLRDPEDGAMAELRTPEGCFRAPDYLIDLRTPGHGREATPTAHGRAVGA</sequence>
<accession>A0ABV3HBI6</accession>
<dbReference type="Proteomes" id="UP001552427">
    <property type="component" value="Unassembled WGS sequence"/>
</dbReference>
<reference evidence="2 3" key="1">
    <citation type="submission" date="2024-06" db="EMBL/GenBank/DDBJ databases">
        <title>The Natural Products Discovery Center: Release of the First 8490 Sequenced Strains for Exploring Actinobacteria Biosynthetic Diversity.</title>
        <authorList>
            <person name="Kalkreuter E."/>
            <person name="Kautsar S.A."/>
            <person name="Yang D."/>
            <person name="Bader C.D."/>
            <person name="Teijaro C.N."/>
            <person name="Fluegel L."/>
            <person name="Davis C.M."/>
            <person name="Simpson J.R."/>
            <person name="Lauterbach L."/>
            <person name="Steele A.D."/>
            <person name="Gui C."/>
            <person name="Meng S."/>
            <person name="Li G."/>
            <person name="Viehrig K."/>
            <person name="Ye F."/>
            <person name="Su P."/>
            <person name="Kiefer A.F."/>
            <person name="Nichols A."/>
            <person name="Cepeda A.J."/>
            <person name="Yan W."/>
            <person name="Fan B."/>
            <person name="Jiang Y."/>
            <person name="Adhikari A."/>
            <person name="Zheng C.-J."/>
            <person name="Schuster L."/>
            <person name="Cowan T.M."/>
            <person name="Smanski M.J."/>
            <person name="Chevrette M.G."/>
            <person name="De Carvalho L.P.S."/>
            <person name="Shen B."/>
        </authorList>
    </citation>
    <scope>NUCLEOTIDE SEQUENCE [LARGE SCALE GENOMIC DNA]</scope>
    <source>
        <strain evidence="2 3">NPDC049574</strain>
    </source>
</reference>
<name>A0ABV3HBI6_9ACTN</name>
<feature type="region of interest" description="Disordered" evidence="1">
    <location>
        <begin position="462"/>
        <end position="505"/>
    </location>
</feature>
<comment type="caution">
    <text evidence="2">The sequence shown here is derived from an EMBL/GenBank/DDBJ whole genome shotgun (WGS) entry which is preliminary data.</text>
</comment>
<evidence type="ECO:0000256" key="1">
    <source>
        <dbReference type="SAM" id="MobiDB-lite"/>
    </source>
</evidence>
<organism evidence="2 3">
    <name type="scientific">Nonomuraea bangladeshensis</name>
    <dbReference type="NCBI Taxonomy" id="404385"/>
    <lineage>
        <taxon>Bacteria</taxon>
        <taxon>Bacillati</taxon>
        <taxon>Actinomycetota</taxon>
        <taxon>Actinomycetes</taxon>
        <taxon>Streptosporangiales</taxon>
        <taxon>Streptosporangiaceae</taxon>
        <taxon>Nonomuraea</taxon>
    </lineage>
</organism>
<dbReference type="InterPro" id="IPR013493">
    <property type="entry name" value="CHP02677"/>
</dbReference>
<feature type="compositionally biased region" description="Low complexity" evidence="1">
    <location>
        <begin position="462"/>
        <end position="481"/>
    </location>
</feature>
<gene>
    <name evidence="2" type="ORF">AB0K40_30615</name>
</gene>